<dbReference type="EMBL" id="JWZT01001996">
    <property type="protein sequence ID" value="KII70684.1"/>
    <property type="molecule type" value="Genomic_DNA"/>
</dbReference>
<proteinExistence type="predicted"/>
<sequence>MGIFSIYSFRVLWGACLISYFLNAGIKIQANLTVTDEEITVANKVFKGENDKLEFVRNQFIPDLIIFFNKEDQKTGKGAIYKYDRKKSSFIQVTFIASKNVSSLETVIPSGNKLFCISLYHKIGFYINQSFKIEHEEAVESNYQYILHPDYPNIGIRIHSRSNIGVYIGESRWEEYRYRNDLLLFLKFDYVPKTKKYVYLSPVKEFIIHDGRPNMKLFSRYLVPDYMIVRDKVLLIERNADNYLTLSILDIQTNKESATYFPSLLKIKKVKRFDHAFENYYLELVHHDLTTCLWTTTATPYHFMRSVCYNIPLHDPQDVPDNFEAIDIQYQELKDVLKPFITFDSGYTWKAMPKTRSNVLLLNYASIILSVDLDTNFINYSTDAAITWTKYKLFTDRPKVLIFRKLSNSNQKVFMVTRVSSTKELNFTIIDFSNIFKLDCQSFHYNEWRLPKSDRFCYRKNCVTMTSRKPEIKCLDKKQNHIKEKLACNCTSDDFGCTFGYMPFADICVPDSLSDIDEWPHACNSESNDAVYYPGYVKLAQDTCRPHDLYRDINKISSNFCVRDEWTNILVLYTSDRLYMLRILIQDSDIGRNRPLQVDLHGKVNVSAPIAFDYPRQLLYSFQDGYITKLSFLVHHNQRYISRVMSSRT</sequence>
<dbReference type="PANTHER" id="PTHR12106">
    <property type="entry name" value="SORTILIN RELATED"/>
    <property type="match status" value="1"/>
</dbReference>
<dbReference type="AlphaFoldDB" id="A0A0C2IYU0"/>
<dbReference type="GO" id="GO:0005794">
    <property type="term" value="C:Golgi apparatus"/>
    <property type="evidence" value="ECO:0007669"/>
    <property type="project" value="TreeGrafter"/>
</dbReference>
<dbReference type="InterPro" id="IPR050310">
    <property type="entry name" value="VPS10-sortilin"/>
</dbReference>
<evidence type="ECO:0000259" key="1">
    <source>
        <dbReference type="Pfam" id="PF15901"/>
    </source>
</evidence>
<reference evidence="2 3" key="1">
    <citation type="journal article" date="2014" name="Genome Biol. Evol.">
        <title>The genome of the myxosporean Thelohanellus kitauei shows adaptations to nutrient acquisition within its fish host.</title>
        <authorList>
            <person name="Yang Y."/>
            <person name="Xiong J."/>
            <person name="Zhou Z."/>
            <person name="Huo F."/>
            <person name="Miao W."/>
            <person name="Ran C."/>
            <person name="Liu Y."/>
            <person name="Zhang J."/>
            <person name="Feng J."/>
            <person name="Wang M."/>
            <person name="Wang M."/>
            <person name="Wang L."/>
            <person name="Yao B."/>
        </authorList>
    </citation>
    <scope>NUCLEOTIDE SEQUENCE [LARGE SCALE GENOMIC DNA]</scope>
    <source>
        <strain evidence="2">Wuqing</strain>
    </source>
</reference>
<dbReference type="Proteomes" id="UP000031668">
    <property type="component" value="Unassembled WGS sequence"/>
</dbReference>
<name>A0A0C2IYU0_THEKT</name>
<organism evidence="2 3">
    <name type="scientific">Thelohanellus kitauei</name>
    <name type="common">Myxosporean</name>
    <dbReference type="NCBI Taxonomy" id="669202"/>
    <lineage>
        <taxon>Eukaryota</taxon>
        <taxon>Metazoa</taxon>
        <taxon>Cnidaria</taxon>
        <taxon>Myxozoa</taxon>
        <taxon>Myxosporea</taxon>
        <taxon>Bivalvulida</taxon>
        <taxon>Platysporina</taxon>
        <taxon>Myxobolidae</taxon>
        <taxon>Thelohanellus</taxon>
    </lineage>
</organism>
<dbReference type="GO" id="GO:0006892">
    <property type="term" value="P:post-Golgi vesicle-mediated transport"/>
    <property type="evidence" value="ECO:0007669"/>
    <property type="project" value="TreeGrafter"/>
</dbReference>
<dbReference type="GO" id="GO:0016020">
    <property type="term" value="C:membrane"/>
    <property type="evidence" value="ECO:0007669"/>
    <property type="project" value="TreeGrafter"/>
</dbReference>
<evidence type="ECO:0000313" key="2">
    <source>
        <dbReference type="EMBL" id="KII70684.1"/>
    </source>
</evidence>
<accession>A0A0C2IYU0</accession>
<dbReference type="OrthoDB" id="443634at2759"/>
<feature type="domain" description="Sortilin C-terminal" evidence="1">
    <location>
        <begin position="408"/>
        <end position="547"/>
    </location>
</feature>
<dbReference type="Pfam" id="PF15901">
    <property type="entry name" value="Sortilin_C"/>
    <property type="match status" value="1"/>
</dbReference>
<dbReference type="Gene3D" id="3.30.60.270">
    <property type="match status" value="1"/>
</dbReference>
<evidence type="ECO:0000313" key="3">
    <source>
        <dbReference type="Proteomes" id="UP000031668"/>
    </source>
</evidence>
<dbReference type="PANTHER" id="PTHR12106:SF27">
    <property type="entry name" value="SORTILIN-RELATED RECEPTOR"/>
    <property type="match status" value="1"/>
</dbReference>
<protein>
    <submittedName>
        <fullName evidence="2">VPS10 domain-containing receptor SorCS1</fullName>
    </submittedName>
</protein>
<dbReference type="SUPFAM" id="SSF110296">
    <property type="entry name" value="Oligoxyloglucan reducing end-specific cellobiohydrolase"/>
    <property type="match status" value="1"/>
</dbReference>
<dbReference type="InterPro" id="IPR031777">
    <property type="entry name" value="Sortilin_C"/>
</dbReference>
<keyword evidence="3" id="KW-1185">Reference proteome</keyword>
<gene>
    <name evidence="2" type="ORF">RF11_10615</name>
</gene>
<comment type="caution">
    <text evidence="2">The sequence shown here is derived from an EMBL/GenBank/DDBJ whole genome shotgun (WGS) entry which is preliminary data.</text>
</comment>
<keyword evidence="2" id="KW-0675">Receptor</keyword>